<evidence type="ECO:0000313" key="1">
    <source>
        <dbReference type="EMBL" id="ATC64484.1"/>
    </source>
</evidence>
<dbReference type="Pfam" id="PF13668">
    <property type="entry name" value="Ferritin_2"/>
    <property type="match status" value="1"/>
</dbReference>
<dbReference type="RefSeq" id="WP_096056116.1">
    <property type="nucleotide sequence ID" value="NZ_CP023344.1"/>
</dbReference>
<dbReference type="OrthoDB" id="954262at2"/>
<accession>A0A290Q7K8</accession>
<name>A0A290Q7K8_9BACT</name>
<keyword evidence="2" id="KW-1185">Reference proteome</keyword>
<organism evidence="1 2">
    <name type="scientific">Nibricoccus aquaticus</name>
    <dbReference type="NCBI Taxonomy" id="2576891"/>
    <lineage>
        <taxon>Bacteria</taxon>
        <taxon>Pseudomonadati</taxon>
        <taxon>Verrucomicrobiota</taxon>
        <taxon>Opitutia</taxon>
        <taxon>Opitutales</taxon>
        <taxon>Opitutaceae</taxon>
        <taxon>Nibricoccus</taxon>
    </lineage>
</organism>
<dbReference type="EMBL" id="CP023344">
    <property type="protein sequence ID" value="ATC64484.1"/>
    <property type="molecule type" value="Genomic_DNA"/>
</dbReference>
<protein>
    <recommendedName>
        <fullName evidence="3">Ferritin-like domain-containing protein</fullName>
    </recommendedName>
</protein>
<dbReference type="Proteomes" id="UP000217265">
    <property type="component" value="Chromosome"/>
</dbReference>
<evidence type="ECO:0008006" key="3">
    <source>
        <dbReference type="Google" id="ProtNLM"/>
    </source>
</evidence>
<dbReference type="AlphaFoldDB" id="A0A290Q7K8"/>
<dbReference type="InterPro" id="IPR009078">
    <property type="entry name" value="Ferritin-like_SF"/>
</dbReference>
<gene>
    <name evidence="1" type="ORF">CMV30_11260</name>
</gene>
<dbReference type="PANTHER" id="PTHR31694:SF26">
    <property type="entry name" value="OS05G0151100 PROTEIN"/>
    <property type="match status" value="1"/>
</dbReference>
<dbReference type="InterPro" id="IPR006311">
    <property type="entry name" value="TAT_signal"/>
</dbReference>
<reference evidence="1 2" key="1">
    <citation type="submission" date="2017-09" db="EMBL/GenBank/DDBJ databases">
        <title>Complete genome sequence of Verrucomicrobial strain HZ-65, isolated from freshwater.</title>
        <authorList>
            <person name="Choi A."/>
        </authorList>
    </citation>
    <scope>NUCLEOTIDE SEQUENCE [LARGE SCALE GENOMIC DNA]</scope>
    <source>
        <strain evidence="1 2">HZ-65</strain>
    </source>
</reference>
<sequence length="301" mass="30810">MSASSMTAPQQAVPSLTRREVLKRLGIGAASIGAATLLNNPLMAASGPGQDVAVLQFALNLEYLEAEYYTYAVSGVGIESFGIGVNGSGTPGSVTIKPNPAVPFVTPAYQQYAAEIAADERAHVKFLRNALAAAGVQPAARPAINLRESFAAAAQAAGLGPGFDPFANEVNFLLGSFIFEDVGVTAYKGGAPLISNKTYLEAAAGILGVEAYHAGIIRTILYSLGADAQNAAQAISDLRDAVDGADDRDQGVVENGVANLVPTDANGIAFSRTTQQMLNIVYLGGTGGGGFYPAGLNGAIK</sequence>
<evidence type="ECO:0000313" key="2">
    <source>
        <dbReference type="Proteomes" id="UP000217265"/>
    </source>
</evidence>
<dbReference type="PROSITE" id="PS51318">
    <property type="entry name" value="TAT"/>
    <property type="match status" value="1"/>
</dbReference>
<dbReference type="SUPFAM" id="SSF47240">
    <property type="entry name" value="Ferritin-like"/>
    <property type="match status" value="1"/>
</dbReference>
<proteinExistence type="predicted"/>
<dbReference type="PANTHER" id="PTHR31694">
    <property type="entry name" value="DESICCATION-LIKE PROTEIN"/>
    <property type="match status" value="1"/>
</dbReference>
<dbReference type="InterPro" id="IPR052965">
    <property type="entry name" value="Pigment-catalase-like"/>
</dbReference>
<dbReference type="KEGG" id="vbh:CMV30_11260"/>